<evidence type="ECO:0000256" key="3">
    <source>
        <dbReference type="ARBA" id="ARBA00022452"/>
    </source>
</evidence>
<evidence type="ECO:0000256" key="1">
    <source>
        <dbReference type="ARBA" id="ARBA00004571"/>
    </source>
</evidence>
<keyword evidence="2" id="KW-0813">Transport</keyword>
<evidence type="ECO:0000256" key="7">
    <source>
        <dbReference type="ARBA" id="ARBA00023237"/>
    </source>
</evidence>
<keyword evidence="4" id="KW-0812">Transmembrane</keyword>
<dbReference type="PANTHER" id="PTHR30069:SF29">
    <property type="entry name" value="HEMOGLOBIN AND HEMOGLOBIN-HAPTOGLOBIN-BINDING PROTEIN 1-RELATED"/>
    <property type="match status" value="1"/>
</dbReference>
<dbReference type="Gene3D" id="2.170.130.10">
    <property type="entry name" value="TonB-dependent receptor, plug domain"/>
    <property type="match status" value="1"/>
</dbReference>
<keyword evidence="7" id="KW-0998">Cell outer membrane</keyword>
<comment type="caution">
    <text evidence="9">The sequence shown here is derived from an EMBL/GenBank/DDBJ whole genome shotgun (WGS) entry which is preliminary data.</text>
</comment>
<dbReference type="Gene3D" id="2.40.170.20">
    <property type="entry name" value="TonB-dependent receptor, beta-barrel domain"/>
    <property type="match status" value="1"/>
</dbReference>
<sequence length="821" mass="92584">MVVTKAQGQTIALNYSQQPLNEILLDLNDRYKVQVSINSQLSANCIISIKQSFPTMESALRQLAKKCRLTLIKISDVYTFRKDKTEVKPSPEKKHIAKKKLSPKKYTYQGQVVEQTSLEPLPFSVIQLNKGYVVADQNGRFSFKTLRQTQVVKCQHLGYKVIDTLLLPGGRLRVVLKPQIDLLQEVTIRSTSETCVARLGKNAGRIKFNDLSNSLVPGASNDLIFNNLRLYPGIMASGESTSDFIIWGAYPGQNHVLYDGITMFNSWGVNDDIGRVNPFMIKNMEVYKGGYNVPYGDRVGGVVLINTKAGNRDKATADISLNNRLANLYLSVPLFNHSASLQIAGRKSYYQLLDLSVSPVEDKEVIIPNYDYSDLHLKFSSSFANQDQLEISFIASRDNYEGVFRSNLAARKDLVEDVNVQSEQIGSSLKYIKNWGKAGGVSTLVLAQSNYSPELTSNHSLQTNLSTEPKVVKSFTWGNQVAEYSGKLTHQWALGHTHQLELNAGVVANETVLKSQNQDKVLQDTSTLQTRLTFYAHDQLRLSTRLHLQLGMKADVPLTGNQVYVQPRINARYDLGAHYNIHFGWGKYYQFVAKNTIIDAFGNQTDIWQVSDGVNAPVTEAVHHVLGGAYLTKGFEASMEGYYKTSSGFRRFVIRRNTLPTQLNLEARSLGLDVYIKKRFRRHELWFAYSWARVEERLNTGRQTADYRLAPQSQQHELKAALVLNFSPFHLSLTNVNGSGFSNSPLERANSVFQPYHRTDIALQYRFQWQHTYFEAGCSILNFFNQVNVRLNQSVNVPNDNSIVNTVGIPFTPTVYLNAKF</sequence>
<organism evidence="9 10">
    <name type="scientific">Microscilla marina ATCC 23134</name>
    <dbReference type="NCBI Taxonomy" id="313606"/>
    <lineage>
        <taxon>Bacteria</taxon>
        <taxon>Pseudomonadati</taxon>
        <taxon>Bacteroidota</taxon>
        <taxon>Cytophagia</taxon>
        <taxon>Cytophagales</taxon>
        <taxon>Microscillaceae</taxon>
        <taxon>Microscilla</taxon>
    </lineage>
</organism>
<keyword evidence="5" id="KW-0732">Signal</keyword>
<feature type="domain" description="TonB-dependent receptor plug" evidence="8">
    <location>
        <begin position="228"/>
        <end position="302"/>
    </location>
</feature>
<evidence type="ECO:0000256" key="4">
    <source>
        <dbReference type="ARBA" id="ARBA00022692"/>
    </source>
</evidence>
<evidence type="ECO:0000256" key="6">
    <source>
        <dbReference type="ARBA" id="ARBA00023136"/>
    </source>
</evidence>
<dbReference type="EMBL" id="AAWS01000005">
    <property type="protein sequence ID" value="EAY30703.1"/>
    <property type="molecule type" value="Genomic_DNA"/>
</dbReference>
<dbReference type="GO" id="GO:0015344">
    <property type="term" value="F:siderophore uptake transmembrane transporter activity"/>
    <property type="evidence" value="ECO:0007669"/>
    <property type="project" value="TreeGrafter"/>
</dbReference>
<evidence type="ECO:0000256" key="5">
    <source>
        <dbReference type="ARBA" id="ARBA00022729"/>
    </source>
</evidence>
<evidence type="ECO:0000259" key="8">
    <source>
        <dbReference type="Pfam" id="PF07715"/>
    </source>
</evidence>
<comment type="subcellular location">
    <subcellularLocation>
        <location evidence="1">Cell outer membrane</location>
        <topology evidence="1">Multi-pass membrane protein</topology>
    </subcellularLocation>
</comment>
<evidence type="ECO:0000256" key="2">
    <source>
        <dbReference type="ARBA" id="ARBA00022448"/>
    </source>
</evidence>
<dbReference type="eggNOG" id="COG4771">
    <property type="taxonomic scope" value="Bacteria"/>
</dbReference>
<dbReference type="InterPro" id="IPR037066">
    <property type="entry name" value="Plug_dom_sf"/>
</dbReference>
<evidence type="ECO:0000313" key="10">
    <source>
        <dbReference type="Proteomes" id="UP000004095"/>
    </source>
</evidence>
<dbReference type="AlphaFoldDB" id="A1ZFC9"/>
<accession>A1ZFC9</accession>
<dbReference type="SUPFAM" id="SSF56935">
    <property type="entry name" value="Porins"/>
    <property type="match status" value="1"/>
</dbReference>
<keyword evidence="3" id="KW-1134">Transmembrane beta strand</keyword>
<evidence type="ECO:0000313" key="9">
    <source>
        <dbReference type="EMBL" id="EAY30703.1"/>
    </source>
</evidence>
<dbReference type="InterPro" id="IPR036942">
    <property type="entry name" value="Beta-barrel_TonB_sf"/>
</dbReference>
<reference evidence="9 10" key="1">
    <citation type="submission" date="2007-01" db="EMBL/GenBank/DDBJ databases">
        <authorList>
            <person name="Haygood M."/>
            <person name="Podell S."/>
            <person name="Anderson C."/>
            <person name="Hopkinson B."/>
            <person name="Roe K."/>
            <person name="Barbeau K."/>
            <person name="Gaasterland T."/>
            <person name="Ferriera S."/>
            <person name="Johnson J."/>
            <person name="Kravitz S."/>
            <person name="Beeson K."/>
            <person name="Sutton G."/>
            <person name="Rogers Y.-H."/>
            <person name="Friedman R."/>
            <person name="Frazier M."/>
            <person name="Venter J.C."/>
        </authorList>
    </citation>
    <scope>NUCLEOTIDE SEQUENCE [LARGE SCALE GENOMIC DNA]</scope>
    <source>
        <strain evidence="9 10">ATCC 23134</strain>
    </source>
</reference>
<name>A1ZFC9_MICM2</name>
<dbReference type="Proteomes" id="UP000004095">
    <property type="component" value="Unassembled WGS sequence"/>
</dbReference>
<protein>
    <recommendedName>
        <fullName evidence="8">TonB-dependent receptor plug domain-containing protein</fullName>
    </recommendedName>
</protein>
<keyword evidence="6" id="KW-0472">Membrane</keyword>
<dbReference type="PANTHER" id="PTHR30069">
    <property type="entry name" value="TONB-DEPENDENT OUTER MEMBRANE RECEPTOR"/>
    <property type="match status" value="1"/>
</dbReference>
<dbReference type="InterPro" id="IPR012910">
    <property type="entry name" value="Plug_dom"/>
</dbReference>
<dbReference type="GO" id="GO:0009279">
    <property type="term" value="C:cell outer membrane"/>
    <property type="evidence" value="ECO:0007669"/>
    <property type="project" value="UniProtKB-SubCell"/>
</dbReference>
<keyword evidence="10" id="KW-1185">Reference proteome</keyword>
<proteinExistence type="predicted"/>
<dbReference type="Pfam" id="PF07715">
    <property type="entry name" value="Plug"/>
    <property type="match status" value="1"/>
</dbReference>
<gene>
    <name evidence="9" type="ORF">M23134_01027</name>
</gene>
<dbReference type="GO" id="GO:0044718">
    <property type="term" value="P:siderophore transmembrane transport"/>
    <property type="evidence" value="ECO:0007669"/>
    <property type="project" value="TreeGrafter"/>
</dbReference>
<dbReference type="InterPro" id="IPR039426">
    <property type="entry name" value="TonB-dep_rcpt-like"/>
</dbReference>